<dbReference type="Pfam" id="PF02625">
    <property type="entry name" value="XdhC_CoxI"/>
    <property type="match status" value="1"/>
</dbReference>
<reference evidence="4 5" key="1">
    <citation type="submission" date="2018-12" db="EMBL/GenBank/DDBJ databases">
        <title>Complete genome sequencing of Tabrizicola sp. K13M18.</title>
        <authorList>
            <person name="Bae J.-W."/>
        </authorList>
    </citation>
    <scope>NUCLEOTIDE SEQUENCE [LARGE SCALE GENOMIC DNA]</scope>
    <source>
        <strain evidence="4 5">K13M18</strain>
    </source>
</reference>
<evidence type="ECO:0000259" key="2">
    <source>
        <dbReference type="Pfam" id="PF02625"/>
    </source>
</evidence>
<organism evidence="4 5">
    <name type="scientific">Tabrizicola piscis</name>
    <dbReference type="NCBI Taxonomy" id="2494374"/>
    <lineage>
        <taxon>Bacteria</taxon>
        <taxon>Pseudomonadati</taxon>
        <taxon>Pseudomonadota</taxon>
        <taxon>Alphaproteobacteria</taxon>
        <taxon>Rhodobacterales</taxon>
        <taxon>Paracoccaceae</taxon>
        <taxon>Tabrizicola</taxon>
    </lineage>
</organism>
<dbReference type="Gene3D" id="3.40.50.720">
    <property type="entry name" value="NAD(P)-binding Rossmann-like Domain"/>
    <property type="match status" value="1"/>
</dbReference>
<accession>A0A3S8U7R3</accession>
<evidence type="ECO:0000313" key="5">
    <source>
        <dbReference type="Proteomes" id="UP000282002"/>
    </source>
</evidence>
<dbReference type="Pfam" id="PF13478">
    <property type="entry name" value="XdhC_C"/>
    <property type="match status" value="1"/>
</dbReference>
<dbReference type="AlphaFoldDB" id="A0A3S8U7R3"/>
<dbReference type="InterPro" id="IPR052698">
    <property type="entry name" value="MoCofactor_Util/Proc"/>
</dbReference>
<dbReference type="Proteomes" id="UP000282002">
    <property type="component" value="Chromosome"/>
</dbReference>
<dbReference type="OrthoDB" id="61481at2"/>
<evidence type="ECO:0000259" key="3">
    <source>
        <dbReference type="Pfam" id="PF13478"/>
    </source>
</evidence>
<keyword evidence="5" id="KW-1185">Reference proteome</keyword>
<feature type="domain" description="XdhC Rossmann" evidence="3">
    <location>
        <begin position="193"/>
        <end position="333"/>
    </location>
</feature>
<dbReference type="SUPFAM" id="SSF51735">
    <property type="entry name" value="NAD(P)-binding Rossmann-fold domains"/>
    <property type="match status" value="1"/>
</dbReference>
<dbReference type="InterPro" id="IPR036291">
    <property type="entry name" value="NAD(P)-bd_dom_sf"/>
</dbReference>
<dbReference type="InterPro" id="IPR003777">
    <property type="entry name" value="XdhC_CoxI"/>
</dbReference>
<gene>
    <name evidence="4" type="primary">xdhC</name>
    <name evidence="4" type="ORF">EI545_13095</name>
</gene>
<dbReference type="RefSeq" id="WP_125325881.1">
    <property type="nucleotide sequence ID" value="NZ_CP034328.1"/>
</dbReference>
<feature type="domain" description="XdhC- CoxI" evidence="2">
    <location>
        <begin position="11"/>
        <end position="67"/>
    </location>
</feature>
<dbReference type="PANTHER" id="PTHR30388">
    <property type="entry name" value="ALDEHYDE OXIDOREDUCTASE MOLYBDENUM COFACTOR ASSEMBLY PROTEIN"/>
    <property type="match status" value="1"/>
</dbReference>
<dbReference type="PANTHER" id="PTHR30388:SF6">
    <property type="entry name" value="XANTHINE DEHYDROGENASE SUBUNIT A-RELATED"/>
    <property type="match status" value="1"/>
</dbReference>
<sequence>MFDLGALQAAIDAHGRVARVVIAAFEGSSPREVGAAMLVWETGQSGTIGGGALEFEAVARARLALAGSPPSPSLPHAGGGRHGVSGVAAADGSAAPPPPIVGEGWGGGVPAKVERVSLGPALGQCCGGAVVLWTEVFEAAPVPEDGVIARGSGAMPLAVKRVLAAARGEGVMPLPQLVQGWFVEPVARAERQVWVWGAGHVGRALVSVLAPLPGVAVTWVDVSAERFPDVVPAGVRVLPVAKPEVAVGLASREAEHLVVTYSHALDLELCHRLLGHGFRSAGLIGSATKWARFRARLAALGHSGEAIRTIRCPIGDPSLGKHPQAIAVGVAAEFLAARGVVVGRRDRA</sequence>
<dbReference type="NCBIfam" id="TIGR02964">
    <property type="entry name" value="xanthine_xdhC"/>
    <property type="match status" value="1"/>
</dbReference>
<name>A0A3S8U7R3_9RHOB</name>
<proteinExistence type="predicted"/>
<protein>
    <submittedName>
        <fullName evidence="4">Xanthine dehydrogenase accessory protein XdhC</fullName>
    </submittedName>
</protein>
<evidence type="ECO:0000313" key="4">
    <source>
        <dbReference type="EMBL" id="AZL59686.1"/>
    </source>
</evidence>
<feature type="compositionally biased region" description="Low complexity" evidence="1">
    <location>
        <begin position="84"/>
        <end position="94"/>
    </location>
</feature>
<dbReference type="InterPro" id="IPR014308">
    <property type="entry name" value="Xanthine_DH_XdhC"/>
</dbReference>
<feature type="region of interest" description="Disordered" evidence="1">
    <location>
        <begin position="69"/>
        <end position="102"/>
    </location>
</feature>
<dbReference type="InterPro" id="IPR027051">
    <property type="entry name" value="XdhC_Rossmann_dom"/>
</dbReference>
<dbReference type="KEGG" id="taw:EI545_13095"/>
<evidence type="ECO:0000256" key="1">
    <source>
        <dbReference type="SAM" id="MobiDB-lite"/>
    </source>
</evidence>
<dbReference type="EMBL" id="CP034328">
    <property type="protein sequence ID" value="AZL59686.1"/>
    <property type="molecule type" value="Genomic_DNA"/>
</dbReference>